<dbReference type="SUPFAM" id="SSF56436">
    <property type="entry name" value="C-type lectin-like"/>
    <property type="match status" value="2"/>
</dbReference>
<dbReference type="InterPro" id="IPR016186">
    <property type="entry name" value="C-type_lectin-like/link_sf"/>
</dbReference>
<keyword evidence="1" id="KW-0732">Signal</keyword>
<keyword evidence="3" id="KW-1185">Reference proteome</keyword>
<accession>A0ABP1RLY1</accession>
<reference evidence="2 3" key="1">
    <citation type="submission" date="2024-08" db="EMBL/GenBank/DDBJ databases">
        <authorList>
            <person name="Cucini C."/>
            <person name="Frati F."/>
        </authorList>
    </citation>
    <scope>NUCLEOTIDE SEQUENCE [LARGE SCALE GENOMIC DNA]</scope>
</reference>
<name>A0ABP1RLY1_9HEXA</name>
<dbReference type="EMBL" id="CAXLJM020000082">
    <property type="protein sequence ID" value="CAL8130485.1"/>
    <property type="molecule type" value="Genomic_DNA"/>
</dbReference>
<evidence type="ECO:0000313" key="3">
    <source>
        <dbReference type="Proteomes" id="UP001642540"/>
    </source>
</evidence>
<protein>
    <recommendedName>
        <fullName evidence="4">C-type lectin domain-containing protein</fullName>
    </recommendedName>
</protein>
<dbReference type="Proteomes" id="UP001642540">
    <property type="component" value="Unassembled WGS sequence"/>
</dbReference>
<evidence type="ECO:0008006" key="4">
    <source>
        <dbReference type="Google" id="ProtNLM"/>
    </source>
</evidence>
<dbReference type="Gene3D" id="3.10.100.10">
    <property type="entry name" value="Mannose-Binding Protein A, subunit A"/>
    <property type="match status" value="1"/>
</dbReference>
<organism evidence="2 3">
    <name type="scientific">Orchesella dallaii</name>
    <dbReference type="NCBI Taxonomy" id="48710"/>
    <lineage>
        <taxon>Eukaryota</taxon>
        <taxon>Metazoa</taxon>
        <taxon>Ecdysozoa</taxon>
        <taxon>Arthropoda</taxon>
        <taxon>Hexapoda</taxon>
        <taxon>Collembola</taxon>
        <taxon>Entomobryomorpha</taxon>
        <taxon>Entomobryoidea</taxon>
        <taxon>Orchesellidae</taxon>
        <taxon>Orchesellinae</taxon>
        <taxon>Orchesella</taxon>
    </lineage>
</organism>
<dbReference type="InterPro" id="IPR016187">
    <property type="entry name" value="CTDL_fold"/>
</dbReference>
<evidence type="ECO:0000313" key="2">
    <source>
        <dbReference type="EMBL" id="CAL8130485.1"/>
    </source>
</evidence>
<comment type="caution">
    <text evidence="2">The sequence shown here is derived from an EMBL/GenBank/DDBJ whole genome shotgun (WGS) entry which is preliminary data.</text>
</comment>
<gene>
    <name evidence="2" type="ORF">ODALV1_LOCUS23746</name>
</gene>
<sequence>MSQITMALAFLMVLLGFGVNLDAVCPPTSGPMVRIGDTRYYIYHNPRRRSYNQDFARAKRICNAEPNFRMAQIRNISTFHYLGRQIEWWVQQNNAQDTWYWLDAKFDPVQEKYIWADDPKDPLTFTNFFYRYPRPTGVASQVDWHGIYQKNSTVEQCIAFALPLPGLGSRMPGAMVFGFATTFDEKPCIGRQKRHAICESMLPECNAEIKDPFYLSEDKSDYFNSGHWIIGDRRYIVNWKQRTQIESDQYCKSLGLQLLDPVLTDSALIPHLKLWSRNVTVSQFWTSWNYTVKDNIGIFTDPTGKEVATQRSFIKDSNNQTVTGRSNKDSMTFCVAMQLSYEFRNNLPCNFTNLECMWSFIEHVPANCNNYIGTICTHSDYRSRLIFWDAKYIKTPDILINDPIQATTEFGFKGNTNVKRSKFKQTFGSLVCPPKYRMVRASNENWHVPSATATDLYRYDFLDSYWVVDGEYFRKTESAQCAISVPASADGLTRRIEMVSCTEWHFYVCRLEMGEIQVPTDTLGYDPPKSQGWNWKRHARIYPIV</sequence>
<evidence type="ECO:0000256" key="1">
    <source>
        <dbReference type="SAM" id="SignalP"/>
    </source>
</evidence>
<feature type="signal peptide" evidence="1">
    <location>
        <begin position="1"/>
        <end position="23"/>
    </location>
</feature>
<proteinExistence type="predicted"/>
<feature type="chain" id="PRO_5045509878" description="C-type lectin domain-containing protein" evidence="1">
    <location>
        <begin position="24"/>
        <end position="545"/>
    </location>
</feature>